<dbReference type="Proteomes" id="UP000309076">
    <property type="component" value="Unassembled WGS sequence"/>
</dbReference>
<dbReference type="PANTHER" id="PTHR24305:SF227">
    <property type="entry name" value="P450, PUTATIVE (EUROFUNG)-RELATED"/>
    <property type="match status" value="1"/>
</dbReference>
<evidence type="ECO:0000256" key="2">
    <source>
        <dbReference type="SAM" id="MobiDB-lite"/>
    </source>
</evidence>
<dbReference type="GO" id="GO:0004497">
    <property type="term" value="F:monooxygenase activity"/>
    <property type="evidence" value="ECO:0007669"/>
    <property type="project" value="InterPro"/>
</dbReference>
<dbReference type="EMBL" id="QZBS01000008">
    <property type="protein sequence ID" value="THZ78937.1"/>
    <property type="molecule type" value="Genomic_DNA"/>
</dbReference>
<dbReference type="EMBL" id="QZAM01000040">
    <property type="protein sequence ID" value="THW48233.1"/>
    <property type="molecule type" value="Genomic_DNA"/>
</dbReference>
<dbReference type="OrthoDB" id="1470350at2759"/>
<feature type="compositionally biased region" description="Polar residues" evidence="2">
    <location>
        <begin position="258"/>
        <end position="272"/>
    </location>
</feature>
<comment type="caution">
    <text evidence="4">The sequence shown here is derived from an EMBL/GenBank/DDBJ whole genome shotgun (WGS) entry which is preliminary data.</text>
</comment>
<dbReference type="SUPFAM" id="SSF48264">
    <property type="entry name" value="Cytochrome P450"/>
    <property type="match status" value="1"/>
</dbReference>
<dbReference type="InterPro" id="IPR002401">
    <property type="entry name" value="Cyt_P450_E_grp-I"/>
</dbReference>
<dbReference type="PANTHER" id="PTHR24305">
    <property type="entry name" value="CYTOCHROME P450"/>
    <property type="match status" value="1"/>
</dbReference>
<sequence>MAAETSPNLRRCAGAFPKWQVQFPNSIEPLALGHHTYLYTLGHFSNRQLQDLEHTILWGNMPPKLPILISSAVASILLAHFAPGYGSRTQTFFLVAFTEFIAWATWRVVIYPNFLSPLKGLPEPSGGSWWNGHASTIMAQPSGHPMREWIDAIPNDGLIRYTNWFNSERVLLTNPKTLAEVLSSKNYEFIKPAHFLDIIGRILGIGLLFAEGDEHRTQRKNLMPAFSYRHIKDLYPVFWSKSKEMVERMSDAMHEGSETGNTSKESIPEGTKSSNVVEVSDWTSRATLDIIGVAGMGRDFEALKNPDNELNQTYKTIFHPPKSARYLQVAGMFLPRWFLKSLPIKRNDEISEGSALIKQTCRDLIAAKKIRMEKGAADETDILSVALRSGSFADENLVSQMMTFLAAGHETTSSSMQWAIYMMCRHPDVQKRVREEIHAKLPSVREPQAQITAADIDNCHYLQAVCKETLRLWAPVALTMRVAARDETINNHPIPKGTLVVVAPLAINCSKHLWGDDAMEFKPERWLTEGISNKNGGAESNYSFLTFLHGPRSCIGQGFANAEFACLLAAWIGKFDTEFEDPEYVLEVKSGITSRPKNGLRVKLTEVEGW</sequence>
<dbReference type="EMBL" id="QZAJ01000015">
    <property type="protein sequence ID" value="THW22782.1"/>
    <property type="molecule type" value="Genomic_DNA"/>
</dbReference>
<reference evidence="8 9" key="1">
    <citation type="submission" date="2018-10" db="EMBL/GenBank/DDBJ databases">
        <title>Fifty Aureobasidium pullulans genomes reveal a recombining polyextremotolerant generalist.</title>
        <authorList>
            <person name="Gostincar C."/>
            <person name="Turk M."/>
            <person name="Zajc J."/>
            <person name="Gunde-Cimerman N."/>
        </authorList>
    </citation>
    <scope>NUCLEOTIDE SEQUENCE [LARGE SCALE GENOMIC DNA]</scope>
    <source>
        <strain evidence="6 8">EXF-10507</strain>
        <strain evidence="5 10">EXF-10796</strain>
        <strain evidence="4 12">EXF-11013</strain>
        <strain evidence="3 9">EXF-11318</strain>
        <strain evidence="7 11">EXF-3519</strain>
    </source>
</reference>
<proteinExistence type="predicted"/>
<dbReference type="InterPro" id="IPR001128">
    <property type="entry name" value="Cyt_P450"/>
</dbReference>
<keyword evidence="1" id="KW-0349">Heme</keyword>
<feature type="region of interest" description="Disordered" evidence="2">
    <location>
        <begin position="252"/>
        <end position="272"/>
    </location>
</feature>
<gene>
    <name evidence="7" type="ORF">D6C85_00724</name>
    <name evidence="6" type="ORF">D6D15_03905</name>
    <name evidence="5" type="ORF">D6D21_03035</name>
    <name evidence="4" type="ORF">D6D22_05809</name>
    <name evidence="3" type="ORF">D6D24_00961</name>
</gene>
<keyword evidence="1" id="KW-0408">Iron</keyword>
<dbReference type="Gene3D" id="1.10.630.10">
    <property type="entry name" value="Cytochrome P450"/>
    <property type="match status" value="1"/>
</dbReference>
<evidence type="ECO:0000313" key="5">
    <source>
        <dbReference type="EMBL" id="THW48233.1"/>
    </source>
</evidence>
<dbReference type="GO" id="GO:0016705">
    <property type="term" value="F:oxidoreductase activity, acting on paired donors, with incorporation or reduction of molecular oxygen"/>
    <property type="evidence" value="ECO:0007669"/>
    <property type="project" value="InterPro"/>
</dbReference>
<evidence type="ECO:0000256" key="1">
    <source>
        <dbReference type="PIRSR" id="PIRSR602401-1"/>
    </source>
</evidence>
<evidence type="ECO:0000313" key="9">
    <source>
        <dbReference type="Proteomes" id="UP000308014"/>
    </source>
</evidence>
<dbReference type="GO" id="GO:0005506">
    <property type="term" value="F:iron ion binding"/>
    <property type="evidence" value="ECO:0007669"/>
    <property type="project" value="InterPro"/>
</dbReference>
<dbReference type="Proteomes" id="UP000308014">
    <property type="component" value="Unassembled WGS sequence"/>
</dbReference>
<dbReference type="InterPro" id="IPR036396">
    <property type="entry name" value="Cyt_P450_sf"/>
</dbReference>
<evidence type="ECO:0000313" key="6">
    <source>
        <dbReference type="EMBL" id="THW91378.1"/>
    </source>
</evidence>
<keyword evidence="1" id="KW-0479">Metal-binding</keyword>
<dbReference type="EMBL" id="QZAL01000080">
    <property type="protein sequence ID" value="THW40441.1"/>
    <property type="molecule type" value="Genomic_DNA"/>
</dbReference>
<dbReference type="EMBL" id="QZAR01000051">
    <property type="protein sequence ID" value="THW91378.1"/>
    <property type="molecule type" value="Genomic_DNA"/>
</dbReference>
<evidence type="ECO:0000313" key="4">
    <source>
        <dbReference type="EMBL" id="THW40441.1"/>
    </source>
</evidence>
<evidence type="ECO:0000313" key="10">
    <source>
        <dbReference type="Proteomes" id="UP000309076"/>
    </source>
</evidence>
<evidence type="ECO:0000313" key="7">
    <source>
        <dbReference type="EMBL" id="THZ78937.1"/>
    </source>
</evidence>
<dbReference type="Proteomes" id="UP000304928">
    <property type="component" value="Unassembled WGS sequence"/>
</dbReference>
<dbReference type="Pfam" id="PF00067">
    <property type="entry name" value="p450"/>
    <property type="match status" value="1"/>
</dbReference>
<evidence type="ECO:0000313" key="8">
    <source>
        <dbReference type="Proteomes" id="UP000304928"/>
    </source>
</evidence>
<evidence type="ECO:0000313" key="11">
    <source>
        <dbReference type="Proteomes" id="UP000309734"/>
    </source>
</evidence>
<evidence type="ECO:0000313" key="12">
    <source>
        <dbReference type="Proteomes" id="UP000310687"/>
    </source>
</evidence>
<dbReference type="CDD" id="cd11069">
    <property type="entry name" value="CYP_FUM15-like"/>
    <property type="match status" value="1"/>
</dbReference>
<protein>
    <submittedName>
        <fullName evidence="4">Cytochrome P450</fullName>
    </submittedName>
</protein>
<dbReference type="PRINTS" id="PR00385">
    <property type="entry name" value="P450"/>
</dbReference>
<dbReference type="InterPro" id="IPR050121">
    <property type="entry name" value="Cytochrome_P450_monoxygenase"/>
</dbReference>
<dbReference type="FunFam" id="1.10.630.10:FF:000051">
    <property type="entry name" value="Cytochrome P450 monooxygenase (Fum15)"/>
    <property type="match status" value="1"/>
</dbReference>
<dbReference type="Proteomes" id="UP000309734">
    <property type="component" value="Unassembled WGS sequence"/>
</dbReference>
<organism evidence="4 12">
    <name type="scientific">Aureobasidium pullulans</name>
    <name type="common">Black yeast</name>
    <name type="synonym">Pullularia pullulans</name>
    <dbReference type="NCBI Taxonomy" id="5580"/>
    <lineage>
        <taxon>Eukaryota</taxon>
        <taxon>Fungi</taxon>
        <taxon>Dikarya</taxon>
        <taxon>Ascomycota</taxon>
        <taxon>Pezizomycotina</taxon>
        <taxon>Dothideomycetes</taxon>
        <taxon>Dothideomycetidae</taxon>
        <taxon>Dothideales</taxon>
        <taxon>Saccotheciaceae</taxon>
        <taxon>Aureobasidium</taxon>
    </lineage>
</organism>
<dbReference type="Proteomes" id="UP000310687">
    <property type="component" value="Unassembled WGS sequence"/>
</dbReference>
<feature type="binding site" description="axial binding residue" evidence="1">
    <location>
        <position position="554"/>
    </location>
    <ligand>
        <name>heme</name>
        <dbReference type="ChEBI" id="CHEBI:30413"/>
    </ligand>
    <ligandPart>
        <name>Fe</name>
        <dbReference type="ChEBI" id="CHEBI:18248"/>
    </ligandPart>
</feature>
<evidence type="ECO:0000313" key="3">
    <source>
        <dbReference type="EMBL" id="THW22782.1"/>
    </source>
</evidence>
<comment type="cofactor">
    <cofactor evidence="1">
        <name>heme</name>
        <dbReference type="ChEBI" id="CHEBI:30413"/>
    </cofactor>
</comment>
<name>A0A4S8XNN1_AURPU</name>
<accession>A0A4S8XNN1</accession>
<dbReference type="AlphaFoldDB" id="A0A4S8XNN1"/>
<dbReference type="GO" id="GO:0020037">
    <property type="term" value="F:heme binding"/>
    <property type="evidence" value="ECO:0007669"/>
    <property type="project" value="InterPro"/>
</dbReference>
<dbReference type="PRINTS" id="PR00463">
    <property type="entry name" value="EP450I"/>
</dbReference>